<comment type="caution">
    <text evidence="1">The sequence shown here is derived from an EMBL/GenBank/DDBJ whole genome shotgun (WGS) entry which is preliminary data.</text>
</comment>
<accession>A0ABT1SUM6</accession>
<evidence type="ECO:0000313" key="1">
    <source>
        <dbReference type="EMBL" id="MCQ5343581.1"/>
    </source>
</evidence>
<dbReference type="Proteomes" id="UP001206692">
    <property type="component" value="Unassembled WGS sequence"/>
</dbReference>
<proteinExistence type="predicted"/>
<dbReference type="EMBL" id="JANGEW010000030">
    <property type="protein sequence ID" value="MCQ5343581.1"/>
    <property type="molecule type" value="Genomic_DNA"/>
</dbReference>
<reference evidence="1 2" key="1">
    <citation type="submission" date="2022-06" db="EMBL/GenBank/DDBJ databases">
        <title>Isolation of gut microbiota from human fecal samples.</title>
        <authorList>
            <person name="Pamer E.G."/>
            <person name="Barat B."/>
            <person name="Waligurski E."/>
            <person name="Medina S."/>
            <person name="Paddock L."/>
            <person name="Mostad J."/>
        </authorList>
    </citation>
    <scope>NUCLEOTIDE SEQUENCE [LARGE SCALE GENOMIC DNA]</scope>
    <source>
        <strain evidence="1 2">DFI.1.1</strain>
    </source>
</reference>
<keyword evidence="2" id="KW-1185">Reference proteome</keyword>
<organism evidence="1 2">
    <name type="scientific">Megasphaera massiliensis</name>
    <dbReference type="NCBI Taxonomy" id="1232428"/>
    <lineage>
        <taxon>Bacteria</taxon>
        <taxon>Bacillati</taxon>
        <taxon>Bacillota</taxon>
        <taxon>Negativicutes</taxon>
        <taxon>Veillonellales</taxon>
        <taxon>Veillonellaceae</taxon>
        <taxon>Megasphaera</taxon>
    </lineage>
</organism>
<evidence type="ECO:0000313" key="2">
    <source>
        <dbReference type="Proteomes" id="UP001206692"/>
    </source>
</evidence>
<name>A0ABT1SUM6_9FIRM</name>
<evidence type="ECO:0008006" key="3">
    <source>
        <dbReference type="Google" id="ProtNLM"/>
    </source>
</evidence>
<sequence length="244" mass="27151">MESDKERILQDLILRAIRKVLAEQDQDKRQIYVVFADSFDCRCTSFLHSLSSNETVTVIVEDRKIEQLRHSIETSCPFAKVVSEAQSISLSLGNSLTVYPVASQDFIVKAALGIADTFATKWLARCFSAGAAVHLQLSGLTRFTGHEPDAYVQRILMYYRQLLEYNVTIGRQFPPGHLEVPADTVAGGIEKEKTVTVARDDTVLTAADLYSYKEGTTLIIGKHTIVTAYASDEALRRGIDICRT</sequence>
<dbReference type="RefSeq" id="WP_062411406.1">
    <property type="nucleotide sequence ID" value="NZ_JAJCIO010000033.1"/>
</dbReference>
<gene>
    <name evidence="1" type="ORF">NE675_11180</name>
</gene>
<protein>
    <recommendedName>
        <fullName evidence="3">Ethanolamine utilization protein</fullName>
    </recommendedName>
</protein>